<dbReference type="PANTHER" id="PTHR31570">
    <property type="entry name" value="HAUS AUGMIN-LIKE COMPLEX SUBUNIT 1"/>
    <property type="match status" value="1"/>
</dbReference>
<dbReference type="GO" id="GO:0005819">
    <property type="term" value="C:spindle"/>
    <property type="evidence" value="ECO:0007669"/>
    <property type="project" value="UniProtKB-SubCell"/>
</dbReference>
<evidence type="ECO:0000256" key="9">
    <source>
        <dbReference type="ARBA" id="ARBA00023306"/>
    </source>
</evidence>
<reference evidence="11" key="1">
    <citation type="journal article" date="2022" name="bioRxiv">
        <title>Sequencing and chromosome-scale assembly of the giantPleurodeles waltlgenome.</title>
        <authorList>
            <person name="Brown T."/>
            <person name="Elewa A."/>
            <person name="Iarovenko S."/>
            <person name="Subramanian E."/>
            <person name="Araus A.J."/>
            <person name="Petzold A."/>
            <person name="Susuki M."/>
            <person name="Suzuki K.-i.T."/>
            <person name="Hayashi T."/>
            <person name="Toyoda A."/>
            <person name="Oliveira C."/>
            <person name="Osipova E."/>
            <person name="Leigh N.D."/>
            <person name="Simon A."/>
            <person name="Yun M.H."/>
        </authorList>
    </citation>
    <scope>NUCLEOTIDE SEQUENCE</scope>
    <source>
        <strain evidence="11">20211129_DDA</strain>
        <tissue evidence="11">Liver</tissue>
    </source>
</reference>
<accession>A0AAV7WD68</accession>
<evidence type="ECO:0000256" key="1">
    <source>
        <dbReference type="ARBA" id="ARBA00004186"/>
    </source>
</evidence>
<dbReference type="GO" id="GO:0005829">
    <property type="term" value="C:cytosol"/>
    <property type="evidence" value="ECO:0007669"/>
    <property type="project" value="TreeGrafter"/>
</dbReference>
<dbReference type="Pfam" id="PF25762">
    <property type="entry name" value="HAUS1"/>
    <property type="match status" value="1"/>
</dbReference>
<proteinExistence type="inferred from homology"/>
<evidence type="ECO:0008006" key="13">
    <source>
        <dbReference type="Google" id="ProtNLM"/>
    </source>
</evidence>
<comment type="subcellular location">
    <subcellularLocation>
        <location evidence="1">Cytoplasm</location>
        <location evidence="1">Cytoskeleton</location>
        <location evidence="1">Spindle</location>
    </subcellularLocation>
</comment>
<evidence type="ECO:0000256" key="6">
    <source>
        <dbReference type="ARBA" id="ARBA00022776"/>
    </source>
</evidence>
<evidence type="ECO:0000256" key="8">
    <source>
        <dbReference type="ARBA" id="ARBA00023212"/>
    </source>
</evidence>
<protein>
    <recommendedName>
        <fullName evidence="13">HAUS augmin-like complex subunit 1</fullName>
    </recommendedName>
</protein>
<comment type="similarity">
    <text evidence="2">Belongs to the HAUS1 family.</text>
</comment>
<evidence type="ECO:0000256" key="7">
    <source>
        <dbReference type="ARBA" id="ARBA00023054"/>
    </source>
</evidence>
<comment type="caution">
    <text evidence="11">The sequence shown here is derived from an EMBL/GenBank/DDBJ whole genome shotgun (WGS) entry which is preliminary data.</text>
</comment>
<feature type="coiled-coil region" evidence="10">
    <location>
        <begin position="274"/>
        <end position="301"/>
    </location>
</feature>
<gene>
    <name evidence="11" type="ORF">NDU88_006298</name>
</gene>
<evidence type="ECO:0000256" key="2">
    <source>
        <dbReference type="ARBA" id="ARBA00005479"/>
    </source>
</evidence>
<evidence type="ECO:0000256" key="10">
    <source>
        <dbReference type="SAM" id="Coils"/>
    </source>
</evidence>
<keyword evidence="8" id="KW-0206">Cytoskeleton</keyword>
<dbReference type="InterPro" id="IPR026243">
    <property type="entry name" value="HAUS1"/>
</dbReference>
<keyword evidence="7 10" id="KW-0175">Coiled coil</keyword>
<keyword evidence="6" id="KW-0498">Mitosis</keyword>
<name>A0AAV7WD68_PLEWA</name>
<dbReference type="GO" id="GO:0051301">
    <property type="term" value="P:cell division"/>
    <property type="evidence" value="ECO:0007669"/>
    <property type="project" value="UniProtKB-KW"/>
</dbReference>
<evidence type="ECO:0000256" key="3">
    <source>
        <dbReference type="ARBA" id="ARBA00022490"/>
    </source>
</evidence>
<dbReference type="GO" id="GO:0007098">
    <property type="term" value="P:centrosome cycle"/>
    <property type="evidence" value="ECO:0007669"/>
    <property type="project" value="TreeGrafter"/>
</dbReference>
<evidence type="ECO:0000313" key="11">
    <source>
        <dbReference type="EMBL" id="KAJ1210936.1"/>
    </source>
</evidence>
<keyword evidence="12" id="KW-1185">Reference proteome</keyword>
<dbReference type="GO" id="GO:0070652">
    <property type="term" value="C:HAUS complex"/>
    <property type="evidence" value="ECO:0007669"/>
    <property type="project" value="InterPro"/>
</dbReference>
<keyword evidence="3" id="KW-0963">Cytoplasm</keyword>
<organism evidence="11 12">
    <name type="scientific">Pleurodeles waltl</name>
    <name type="common">Iberian ribbed newt</name>
    <dbReference type="NCBI Taxonomy" id="8319"/>
    <lineage>
        <taxon>Eukaryota</taxon>
        <taxon>Metazoa</taxon>
        <taxon>Chordata</taxon>
        <taxon>Craniata</taxon>
        <taxon>Vertebrata</taxon>
        <taxon>Euteleostomi</taxon>
        <taxon>Amphibia</taxon>
        <taxon>Batrachia</taxon>
        <taxon>Caudata</taxon>
        <taxon>Salamandroidea</taxon>
        <taxon>Salamandridae</taxon>
        <taxon>Pleurodelinae</taxon>
        <taxon>Pleurodeles</taxon>
    </lineage>
</organism>
<dbReference type="Proteomes" id="UP001066276">
    <property type="component" value="Chromosome 1_2"/>
</dbReference>
<evidence type="ECO:0000256" key="5">
    <source>
        <dbReference type="ARBA" id="ARBA00022701"/>
    </source>
</evidence>
<keyword evidence="5" id="KW-0493">Microtubule</keyword>
<dbReference type="AlphaFoldDB" id="A0AAV7WD68"/>
<dbReference type="GO" id="GO:0051225">
    <property type="term" value="P:spindle assembly"/>
    <property type="evidence" value="ECO:0007669"/>
    <property type="project" value="InterPro"/>
</dbReference>
<keyword evidence="4" id="KW-0132">Cell division</keyword>
<dbReference type="PANTHER" id="PTHR31570:SF1">
    <property type="entry name" value="HAUS AUGMIN-LIKE COMPLEX SUBUNIT 1"/>
    <property type="match status" value="1"/>
</dbReference>
<feature type="coiled-coil region" evidence="10">
    <location>
        <begin position="138"/>
        <end position="200"/>
    </location>
</feature>
<sequence length="315" mass="35215">MYSGSVPLHTIETREVRSGLLGCTAMAAVPEDKSAKIITWLQKKLGDKPITPYEVNDRTTEILSHLAECNEMRDHDIALAIDDLKLKTKETAAAANFLKEFLLESIGPSFTNLSRSGDSYMNELIESALLLEVKDTSLTSFMLEINDLSSKLHEVENKNHSMEYEILNMKKKFTEALALEKSLKEDLLEAEKQCAAQEEKIASRANTLQFLEQKRSDAVSRIQAAESCLAASGDDPSLHHQSLVALSEKLSKLQAQSVPMRKKLESYLDLSPNLFIAQAKVDEAKRELEAIEAELAEKVDMMGSALPEQVKWRFN</sequence>
<dbReference type="GO" id="GO:0005874">
    <property type="term" value="C:microtubule"/>
    <property type="evidence" value="ECO:0007669"/>
    <property type="project" value="UniProtKB-KW"/>
</dbReference>
<keyword evidence="9" id="KW-0131">Cell cycle</keyword>
<evidence type="ECO:0000313" key="12">
    <source>
        <dbReference type="Proteomes" id="UP001066276"/>
    </source>
</evidence>
<evidence type="ECO:0000256" key="4">
    <source>
        <dbReference type="ARBA" id="ARBA00022618"/>
    </source>
</evidence>
<dbReference type="EMBL" id="JANPWB010000002">
    <property type="protein sequence ID" value="KAJ1210936.1"/>
    <property type="molecule type" value="Genomic_DNA"/>
</dbReference>
<dbReference type="PRINTS" id="PR02087">
    <property type="entry name" value="HAUSAUGMINL1"/>
</dbReference>